<name>A0A9W9BTF6_9HYPO</name>
<dbReference type="InterPro" id="IPR001138">
    <property type="entry name" value="Zn2Cys6_DnaBD"/>
</dbReference>
<gene>
    <name evidence="4" type="ORF">N0V84_001018</name>
</gene>
<evidence type="ECO:0000313" key="5">
    <source>
        <dbReference type="Proteomes" id="UP001140502"/>
    </source>
</evidence>
<dbReference type="AlphaFoldDB" id="A0A9W9BTF6"/>
<feature type="region of interest" description="Disordered" evidence="2">
    <location>
        <begin position="667"/>
        <end position="705"/>
    </location>
</feature>
<evidence type="ECO:0000256" key="2">
    <source>
        <dbReference type="SAM" id="MobiDB-lite"/>
    </source>
</evidence>
<feature type="region of interest" description="Disordered" evidence="2">
    <location>
        <begin position="723"/>
        <end position="828"/>
    </location>
</feature>
<feature type="region of interest" description="Disordered" evidence="2">
    <location>
        <begin position="81"/>
        <end position="175"/>
    </location>
</feature>
<dbReference type="PROSITE" id="PS50048">
    <property type="entry name" value="ZN2_CY6_FUNGAL_2"/>
    <property type="match status" value="1"/>
</dbReference>
<evidence type="ECO:0000256" key="1">
    <source>
        <dbReference type="ARBA" id="ARBA00023242"/>
    </source>
</evidence>
<evidence type="ECO:0000313" key="4">
    <source>
        <dbReference type="EMBL" id="KAJ4328502.1"/>
    </source>
</evidence>
<sequence length="1179" mass="132679">MFPFHTGNNPDVIKRGKTRPNRRSATREPIDWNTLPKLAGSDYFPVRPAPPIFVTPVDPPPLVQQQQPSVSITPVRAPLVPAGAGPMTRARRKALGDSISTSPVPYPSNIPRDVIRGAGGSRLTTSTIPREECHSEEPSDQGQQSQLLNPNGKLMVPRKRQRNNTSGRASKRAKTATLAAAQGNIPLGPCDFCVNHDVGQGLYAQDDVCNFEVVQGTGKDVYLVECQHCADYRNMNPGVSPAHVCVVDGLEFTHNRYGNAGPAWYPEDSVCKRCVKFGFEQTCDADPILGYKCSNCRPDYSCVVAGSALPNKRPNKLRPFRPWYRHACDRCRSHALEDGKLKGFEKCSWLDNRVQWQEDVACSRCVRDGMSCIDSGNLIWENSAVKPPEDWSIDEGYKIVWNLADLTRQTFWRKPCDACILSNVKCQVHLSRTAYACERCSQIGVGCVSDFGITRVYWPLYSLSLVGFGPHMPFTACKNCRVNNRACDRQRPCDSCVSNGEKTECDPYQRGKKQNTLPRPEMGNLGPLYYLSMGFTGDGVNSTKIGTDPEDWIGPSTQRYAVDNFEQDGPERYEDILDAHKHYRPPPPAKPPNGAQYGHLLAKRNMQEFKRDELRQMIQDQWPNYQNPCQFDDYGSVAAELEAHLPKNPPVEAPAFGSIARFNPATRTVWARTRRTRRPQGEPVPVPPRKRTRAQQARGQPEPPFSDLFAQQLQQTSVYQFPSHHLDMPQPGHGYDRQQPLSQPELQSTAGPFDNTYGSQLDVAADWAQRRAERRQRRQPGNNDGDYSFGRSMKPAVGTLNPPEPPVNTRQVIPSPSNASSSRAPQDARAVEHVPFNPFLGFAMNGETRIRYNSKPRNSRWKVLNPLEDLDMSHWHVARHHPDNSNKTRPHIFNMSEGRRLPVPFRDVLRDVPREEAEQQIQERCVEPNNGGLGYCSRENSFRINCQSLAHSNTPPYHFPVCNQCHVASITDLFRQQDKPITRKDLVDMRAYLCHDCAEHISSKAQNVLDYKDAGARIVHGTYANDDAPKGIYNLDDDPENAVEFRPNPKPGTGCFCADKVLGAWLCRYHRLYYAEEMLKQAKLVHEWRLSYFKKPVCPGCLANKPLNEVNVSADHHNFKEGGPTAWACLACSEWVVNQKNDKHNKPNVVKGALRTAERITDLFARVTEPLEDVKMSSG</sequence>
<accession>A0A9W9BTF6</accession>
<evidence type="ECO:0000259" key="3">
    <source>
        <dbReference type="PROSITE" id="PS50048"/>
    </source>
</evidence>
<feature type="compositionally biased region" description="Polar residues" evidence="2">
    <location>
        <begin position="739"/>
        <end position="750"/>
    </location>
</feature>
<dbReference type="Proteomes" id="UP001140502">
    <property type="component" value="Unassembled WGS sequence"/>
</dbReference>
<comment type="caution">
    <text evidence="4">The sequence shown here is derived from an EMBL/GenBank/DDBJ whole genome shotgun (WGS) entry which is preliminary data.</text>
</comment>
<feature type="compositionally biased region" description="Basic residues" evidence="2">
    <location>
        <begin position="15"/>
        <end position="24"/>
    </location>
</feature>
<feature type="compositionally biased region" description="Low complexity" evidence="2">
    <location>
        <begin position="814"/>
        <end position="825"/>
    </location>
</feature>
<dbReference type="GO" id="GO:0000981">
    <property type="term" value="F:DNA-binding transcription factor activity, RNA polymerase II-specific"/>
    <property type="evidence" value="ECO:0007669"/>
    <property type="project" value="InterPro"/>
</dbReference>
<proteinExistence type="predicted"/>
<dbReference type="GO" id="GO:0008270">
    <property type="term" value="F:zinc ion binding"/>
    <property type="evidence" value="ECO:0007669"/>
    <property type="project" value="InterPro"/>
</dbReference>
<keyword evidence="5" id="KW-1185">Reference proteome</keyword>
<feature type="domain" description="Zn(2)-C6 fungal-type" evidence="3">
    <location>
        <begin position="476"/>
        <end position="505"/>
    </location>
</feature>
<dbReference type="EMBL" id="JAPEUR010000010">
    <property type="protein sequence ID" value="KAJ4328502.1"/>
    <property type="molecule type" value="Genomic_DNA"/>
</dbReference>
<feature type="region of interest" description="Disordered" evidence="2">
    <location>
        <begin position="1"/>
        <end position="31"/>
    </location>
</feature>
<protein>
    <recommendedName>
        <fullName evidence="3">Zn(2)-C6 fungal-type domain-containing protein</fullName>
    </recommendedName>
</protein>
<feature type="compositionally biased region" description="Polar residues" evidence="2">
    <location>
        <begin position="140"/>
        <end position="149"/>
    </location>
</feature>
<organism evidence="4 5">
    <name type="scientific">Fusarium piperis</name>
    <dbReference type="NCBI Taxonomy" id="1435070"/>
    <lineage>
        <taxon>Eukaryota</taxon>
        <taxon>Fungi</taxon>
        <taxon>Dikarya</taxon>
        <taxon>Ascomycota</taxon>
        <taxon>Pezizomycotina</taxon>
        <taxon>Sordariomycetes</taxon>
        <taxon>Hypocreomycetidae</taxon>
        <taxon>Hypocreales</taxon>
        <taxon>Nectriaceae</taxon>
        <taxon>Fusarium</taxon>
        <taxon>Fusarium solani species complex</taxon>
    </lineage>
</organism>
<reference evidence="4" key="1">
    <citation type="submission" date="2022-10" db="EMBL/GenBank/DDBJ databases">
        <title>Tapping the CABI collections for fungal endophytes: first genome assemblies for Collariella, Neodidymelliopsis, Ascochyta clinopodiicola, Didymella pomorum, Didymosphaeria variabile, Neocosmospora piperis and Neocucurbitaria cava.</title>
        <authorList>
            <person name="Hill R."/>
        </authorList>
    </citation>
    <scope>NUCLEOTIDE SEQUENCE</scope>
    <source>
        <strain evidence="4">IMI 366586</strain>
    </source>
</reference>
<dbReference type="OrthoDB" id="5232836at2759"/>
<keyword evidence="1" id="KW-0539">Nucleus</keyword>